<dbReference type="PIRSF" id="PIRSF029938">
    <property type="entry name" value="UCP029938"/>
    <property type="match status" value="1"/>
</dbReference>
<reference evidence="8 9" key="1">
    <citation type="submission" date="2014-02" db="EMBL/GenBank/DDBJ databases">
        <title>Draft genome sequence of Lysinibacillus odysseyi NBRC 100172.</title>
        <authorList>
            <person name="Zhang F."/>
            <person name="Wang G."/>
            <person name="Zhang L."/>
        </authorList>
    </citation>
    <scope>NUCLEOTIDE SEQUENCE [LARGE SCALE GENOMIC DNA]</scope>
    <source>
        <strain evidence="8 9">NBRC 100172</strain>
    </source>
</reference>
<accession>A0A0A3IAA2</accession>
<dbReference type="RefSeq" id="WP_036158328.1">
    <property type="nucleotide sequence ID" value="NZ_AVCX01000001.1"/>
</dbReference>
<dbReference type="InterPro" id="IPR019933">
    <property type="entry name" value="DivIVA_domain"/>
</dbReference>
<dbReference type="EMBL" id="JPVP01000060">
    <property type="protein sequence ID" value="KGR81669.1"/>
    <property type="molecule type" value="Genomic_DNA"/>
</dbReference>
<evidence type="ECO:0000256" key="7">
    <source>
        <dbReference type="SAM" id="Coils"/>
    </source>
</evidence>
<dbReference type="Gene3D" id="6.10.250.660">
    <property type="match status" value="1"/>
</dbReference>
<evidence type="ECO:0000256" key="4">
    <source>
        <dbReference type="ARBA" id="ARBA00022960"/>
    </source>
</evidence>
<dbReference type="STRING" id="1220589.CD32_20190"/>
<feature type="coiled-coil region" evidence="7">
    <location>
        <begin position="31"/>
        <end position="65"/>
    </location>
</feature>
<evidence type="ECO:0000256" key="5">
    <source>
        <dbReference type="ARBA" id="ARBA00023054"/>
    </source>
</evidence>
<comment type="caution">
    <text evidence="8">The sequence shown here is derived from an EMBL/GenBank/DDBJ whole genome shotgun (WGS) entry which is preliminary data.</text>
</comment>
<protein>
    <submittedName>
        <fullName evidence="8">Cell division protein DivIVA</fullName>
    </submittedName>
</protein>
<dbReference type="Proteomes" id="UP000030437">
    <property type="component" value="Unassembled WGS sequence"/>
</dbReference>
<evidence type="ECO:0000256" key="3">
    <source>
        <dbReference type="ARBA" id="ARBA00022618"/>
    </source>
</evidence>
<keyword evidence="6" id="KW-0131">Cell cycle</keyword>
<keyword evidence="2" id="KW-0963">Cytoplasm</keyword>
<dbReference type="eggNOG" id="COG3599">
    <property type="taxonomic scope" value="Bacteria"/>
</dbReference>
<evidence type="ECO:0000313" key="9">
    <source>
        <dbReference type="Proteomes" id="UP000030437"/>
    </source>
</evidence>
<organism evidence="8 9">
    <name type="scientific">Lysinibacillus odysseyi 34hs-1 = NBRC 100172</name>
    <dbReference type="NCBI Taxonomy" id="1220589"/>
    <lineage>
        <taxon>Bacteria</taxon>
        <taxon>Bacillati</taxon>
        <taxon>Bacillota</taxon>
        <taxon>Bacilli</taxon>
        <taxon>Bacillales</taxon>
        <taxon>Bacillaceae</taxon>
        <taxon>Lysinibacillus</taxon>
    </lineage>
</organism>
<evidence type="ECO:0000313" key="8">
    <source>
        <dbReference type="EMBL" id="KGR81669.1"/>
    </source>
</evidence>
<evidence type="ECO:0000256" key="2">
    <source>
        <dbReference type="ARBA" id="ARBA00022490"/>
    </source>
</evidence>
<dbReference type="NCBIfam" id="TIGR03544">
    <property type="entry name" value="DivI1A_domain"/>
    <property type="match status" value="1"/>
</dbReference>
<dbReference type="GO" id="GO:0008360">
    <property type="term" value="P:regulation of cell shape"/>
    <property type="evidence" value="ECO:0007669"/>
    <property type="project" value="UniProtKB-KW"/>
</dbReference>
<dbReference type="PANTHER" id="PTHR35794:SF1">
    <property type="entry name" value="CELL CYCLE PROTEIN GPSB"/>
    <property type="match status" value="1"/>
</dbReference>
<dbReference type="InterPro" id="IPR007793">
    <property type="entry name" value="DivIVA_fam"/>
</dbReference>
<dbReference type="AlphaFoldDB" id="A0A0A3IAA2"/>
<keyword evidence="5 7" id="KW-0175">Coiled coil</keyword>
<sequence length="99" mass="11540">MDIKLTSKVILEKEFKKSVKGYNVDQVDQFLDQIMEDYDKFEEVLNALKAENERLKEELAGSSKKPVAQPNTNNMNYDIIKRLANLEKAVFGDKLRERM</sequence>
<dbReference type="OrthoDB" id="389699at2"/>
<gene>
    <name evidence="8" type="ORF">CD32_20190</name>
</gene>
<dbReference type="GO" id="GO:0051301">
    <property type="term" value="P:cell division"/>
    <property type="evidence" value="ECO:0007669"/>
    <property type="project" value="UniProtKB-KW"/>
</dbReference>
<proteinExistence type="predicted"/>
<dbReference type="GO" id="GO:0005737">
    <property type="term" value="C:cytoplasm"/>
    <property type="evidence" value="ECO:0007669"/>
    <property type="project" value="UniProtKB-SubCell"/>
</dbReference>
<dbReference type="Pfam" id="PF05103">
    <property type="entry name" value="DivIVA"/>
    <property type="match status" value="1"/>
</dbReference>
<keyword evidence="3 8" id="KW-0132">Cell division</keyword>
<evidence type="ECO:0000256" key="6">
    <source>
        <dbReference type="ARBA" id="ARBA00023306"/>
    </source>
</evidence>
<name>A0A0A3IAA2_9BACI</name>
<keyword evidence="9" id="KW-1185">Reference proteome</keyword>
<dbReference type="NCBIfam" id="NF010725">
    <property type="entry name" value="PRK14127.1"/>
    <property type="match status" value="1"/>
</dbReference>
<keyword evidence="4" id="KW-0133">Cell shape</keyword>
<dbReference type="PANTHER" id="PTHR35794">
    <property type="entry name" value="CELL DIVISION PROTEIN DIVIVA"/>
    <property type="match status" value="1"/>
</dbReference>
<comment type="subcellular location">
    <subcellularLocation>
        <location evidence="1">Cytoplasm</location>
    </subcellularLocation>
</comment>
<dbReference type="InterPro" id="IPR011229">
    <property type="entry name" value="Cell_cycle_GpsB"/>
</dbReference>
<evidence type="ECO:0000256" key="1">
    <source>
        <dbReference type="ARBA" id="ARBA00004496"/>
    </source>
</evidence>